<evidence type="ECO:0000259" key="1">
    <source>
        <dbReference type="PROSITE" id="PS51787"/>
    </source>
</evidence>
<dbReference type="PANTHER" id="PTHR46732:SF8">
    <property type="entry name" value="ATP-DEPENDENT PROTEASE LA (LON) DOMAIN PROTEIN"/>
    <property type="match status" value="1"/>
</dbReference>
<dbReference type="Pfam" id="PF02190">
    <property type="entry name" value="LON_substr_bdg"/>
    <property type="match status" value="1"/>
</dbReference>
<reference evidence="2 3" key="1">
    <citation type="submission" date="2021-01" db="EMBL/GenBank/DDBJ databases">
        <title>Genomics of switchgrass bacterial isolates.</title>
        <authorList>
            <person name="Shade A."/>
        </authorList>
    </citation>
    <scope>NUCLEOTIDE SEQUENCE [LARGE SCALE GENOMIC DNA]</scope>
    <source>
        <strain evidence="2 3">PvP111</strain>
    </source>
</reference>
<proteinExistence type="predicted"/>
<dbReference type="PANTHER" id="PTHR46732">
    <property type="entry name" value="ATP-DEPENDENT PROTEASE LA (LON) DOMAIN PROTEIN"/>
    <property type="match status" value="1"/>
</dbReference>
<gene>
    <name evidence="2" type="ORF">JOE42_001825</name>
</gene>
<organism evidence="2 3">
    <name type="scientific">Rhodococcoides corynebacterioides</name>
    <dbReference type="NCBI Taxonomy" id="53972"/>
    <lineage>
        <taxon>Bacteria</taxon>
        <taxon>Bacillati</taxon>
        <taxon>Actinomycetota</taxon>
        <taxon>Actinomycetes</taxon>
        <taxon>Mycobacteriales</taxon>
        <taxon>Nocardiaceae</taxon>
        <taxon>Rhodococcoides</taxon>
    </lineage>
</organism>
<protein>
    <submittedName>
        <fullName evidence="2">Lon protease-like protein</fullName>
    </submittedName>
</protein>
<accession>A0ABS2KT94</accession>
<feature type="domain" description="Lon N-terminal" evidence="1">
    <location>
        <begin position="12"/>
        <end position="213"/>
    </location>
</feature>
<dbReference type="InterPro" id="IPR015947">
    <property type="entry name" value="PUA-like_sf"/>
</dbReference>
<keyword evidence="3" id="KW-1185">Reference proteome</keyword>
<dbReference type="InterPro" id="IPR046336">
    <property type="entry name" value="Lon_prtase_N_sf"/>
</dbReference>
<dbReference type="SMART" id="SM00464">
    <property type="entry name" value="LON"/>
    <property type="match status" value="1"/>
</dbReference>
<name>A0ABS2KT94_9NOCA</name>
<dbReference type="Gene3D" id="2.30.130.40">
    <property type="entry name" value="LON domain-like"/>
    <property type="match status" value="1"/>
</dbReference>
<comment type="caution">
    <text evidence="2">The sequence shown here is derived from an EMBL/GenBank/DDBJ whole genome shotgun (WGS) entry which is preliminary data.</text>
</comment>
<sequence>MDDDMHARSDDIYELPMFPLGSVVLPGDDVPLHVFEPRYRAMVQHCLDTESHFGVALIERGHEVGGGDVRGVAAVSTRIDRALPTPDGRFVLECRGVDRIRVLEWLPDDPYPRARVTAWPDLPAGDESLDEVYDLVQERTDRLFEILTGIARSRDLPTPEAPRVDADGTRSVAEVWEFASSLPLGSSDRAKVLAAETVGRRLRVLANALEDVIAIAEFSALPDL</sequence>
<evidence type="ECO:0000313" key="3">
    <source>
        <dbReference type="Proteomes" id="UP000703038"/>
    </source>
</evidence>
<dbReference type="EMBL" id="JAFBBK010000001">
    <property type="protein sequence ID" value="MBM7415092.1"/>
    <property type="molecule type" value="Genomic_DNA"/>
</dbReference>
<evidence type="ECO:0000313" key="2">
    <source>
        <dbReference type="EMBL" id="MBM7415092.1"/>
    </source>
</evidence>
<dbReference type="PROSITE" id="PS51787">
    <property type="entry name" value="LON_N"/>
    <property type="match status" value="1"/>
</dbReference>
<dbReference type="InterPro" id="IPR003111">
    <property type="entry name" value="Lon_prtase_N"/>
</dbReference>
<dbReference type="SUPFAM" id="SSF88697">
    <property type="entry name" value="PUA domain-like"/>
    <property type="match status" value="1"/>
</dbReference>
<dbReference type="Proteomes" id="UP000703038">
    <property type="component" value="Unassembled WGS sequence"/>
</dbReference>
<dbReference type="RefSeq" id="WP_204868045.1">
    <property type="nucleotide sequence ID" value="NZ_JAFBBK010000001.1"/>
</dbReference>